<evidence type="ECO:0000313" key="2">
    <source>
        <dbReference type="EMBL" id="KIP06066.1"/>
    </source>
</evidence>
<keyword evidence="3" id="KW-1185">Reference proteome</keyword>
<sequence length="258" mass="27933">MSSSRPRAIGPGGALDKAEHPHVYHPSHLKSSGSLTILRDPFTNTEDTVIANALLGDVDPGLGQATVEKRHLDDEERPARRDAWTKTRGSGVATRRVAGSSRTSQAEREQTDGSDTLDSAQPEQVSSFHGGPEQPPDDGDRPAQRMLVRPDVRSHLRDESYEGLGSGSKNGGRSPVGRTMVGESARTLPKNCTYSRRTEHDGYRNRFKHSVGSLTHDPSMSGLFGAALLSDEEDIDAVTLKKDAVRHSMEGFVKGGKQ</sequence>
<feature type="region of interest" description="Disordered" evidence="1">
    <location>
        <begin position="1"/>
        <end position="34"/>
    </location>
</feature>
<dbReference type="AlphaFoldDB" id="A0A0C3RWP8"/>
<evidence type="ECO:0000256" key="1">
    <source>
        <dbReference type="SAM" id="MobiDB-lite"/>
    </source>
</evidence>
<dbReference type="EMBL" id="KN840526">
    <property type="protein sequence ID" value="KIP06066.1"/>
    <property type="molecule type" value="Genomic_DNA"/>
</dbReference>
<feature type="region of interest" description="Disordered" evidence="1">
    <location>
        <begin position="57"/>
        <end position="189"/>
    </location>
</feature>
<accession>A0A0C3RWP8</accession>
<organism evidence="2 3">
    <name type="scientific">Phlebiopsis gigantea (strain 11061_1 CR5-6)</name>
    <name type="common">White-rot fungus</name>
    <name type="synonym">Peniophora gigantea</name>
    <dbReference type="NCBI Taxonomy" id="745531"/>
    <lineage>
        <taxon>Eukaryota</taxon>
        <taxon>Fungi</taxon>
        <taxon>Dikarya</taxon>
        <taxon>Basidiomycota</taxon>
        <taxon>Agaricomycotina</taxon>
        <taxon>Agaricomycetes</taxon>
        <taxon>Polyporales</taxon>
        <taxon>Phanerochaetaceae</taxon>
        <taxon>Phlebiopsis</taxon>
    </lineage>
</organism>
<feature type="compositionally biased region" description="Basic and acidic residues" evidence="1">
    <location>
        <begin position="67"/>
        <end position="85"/>
    </location>
</feature>
<proteinExistence type="predicted"/>
<protein>
    <submittedName>
        <fullName evidence="2">Uncharacterized protein</fullName>
    </submittedName>
</protein>
<gene>
    <name evidence="2" type="ORF">PHLGIDRAFT_119264</name>
</gene>
<evidence type="ECO:0000313" key="3">
    <source>
        <dbReference type="Proteomes" id="UP000053257"/>
    </source>
</evidence>
<dbReference type="HOGENOM" id="CLU_1078119_0_0_1"/>
<feature type="compositionally biased region" description="Basic and acidic residues" evidence="1">
    <location>
        <begin position="138"/>
        <end position="160"/>
    </location>
</feature>
<name>A0A0C3RWP8_PHLG1</name>
<feature type="compositionally biased region" description="Polar residues" evidence="1">
    <location>
        <begin position="113"/>
        <end position="127"/>
    </location>
</feature>
<dbReference type="Proteomes" id="UP000053257">
    <property type="component" value="Unassembled WGS sequence"/>
</dbReference>
<reference evidence="2 3" key="1">
    <citation type="journal article" date="2014" name="PLoS Genet.">
        <title>Analysis of the Phlebiopsis gigantea genome, transcriptome and secretome provides insight into its pioneer colonization strategies of wood.</title>
        <authorList>
            <person name="Hori C."/>
            <person name="Ishida T."/>
            <person name="Igarashi K."/>
            <person name="Samejima M."/>
            <person name="Suzuki H."/>
            <person name="Master E."/>
            <person name="Ferreira P."/>
            <person name="Ruiz-Duenas F.J."/>
            <person name="Held B."/>
            <person name="Canessa P."/>
            <person name="Larrondo L.F."/>
            <person name="Schmoll M."/>
            <person name="Druzhinina I.S."/>
            <person name="Kubicek C.P."/>
            <person name="Gaskell J.A."/>
            <person name="Kersten P."/>
            <person name="St John F."/>
            <person name="Glasner J."/>
            <person name="Sabat G."/>
            <person name="Splinter BonDurant S."/>
            <person name="Syed K."/>
            <person name="Yadav J."/>
            <person name="Mgbeahuruike A.C."/>
            <person name="Kovalchuk A."/>
            <person name="Asiegbu F.O."/>
            <person name="Lackner G."/>
            <person name="Hoffmeister D."/>
            <person name="Rencoret J."/>
            <person name="Gutierrez A."/>
            <person name="Sun H."/>
            <person name="Lindquist E."/>
            <person name="Barry K."/>
            <person name="Riley R."/>
            <person name="Grigoriev I.V."/>
            <person name="Henrissat B."/>
            <person name="Kues U."/>
            <person name="Berka R.M."/>
            <person name="Martinez A.T."/>
            <person name="Covert S.F."/>
            <person name="Blanchette R.A."/>
            <person name="Cullen D."/>
        </authorList>
    </citation>
    <scope>NUCLEOTIDE SEQUENCE [LARGE SCALE GENOMIC DNA]</scope>
    <source>
        <strain evidence="2 3">11061_1 CR5-6</strain>
    </source>
</reference>